<reference evidence="12 13" key="1">
    <citation type="submission" date="2023-06" db="EMBL/GenBank/DDBJ databases">
        <title>Azospirillum isscasensis sp.nov, a bacterium isolated from rhizosphere soil of rice.</title>
        <authorList>
            <person name="Wang H."/>
        </authorList>
    </citation>
    <scope>NUCLEOTIDE SEQUENCE [LARGE SCALE GENOMIC DNA]</scope>
    <source>
        <strain evidence="12 13">C340-1</strain>
    </source>
</reference>
<dbReference type="PANTHER" id="PTHR42945:SF9">
    <property type="entry name" value="HISTIDINE BIOSYNTHESIS BIFUNCTIONAL PROTEIN HISIE"/>
    <property type="match status" value="1"/>
</dbReference>
<evidence type="ECO:0000313" key="12">
    <source>
        <dbReference type="EMBL" id="MDQ2102966.1"/>
    </source>
</evidence>
<dbReference type="HAMAP" id="MF_01020">
    <property type="entry name" value="HisE"/>
    <property type="match status" value="1"/>
</dbReference>
<comment type="pathway">
    <text evidence="3 11">Amino-acid biosynthesis; L-histidine biosynthesis; L-histidine from 5-phospho-alpha-D-ribose 1-diphosphate: step 2/9.</text>
</comment>
<evidence type="ECO:0000256" key="9">
    <source>
        <dbReference type="ARBA" id="ARBA00022840"/>
    </source>
</evidence>
<sequence>MSEDKAPVNAEVLDRLYATVQARKGADPETSYTAKLFHRGTAKIAQKVGEEAVETVIEAVRGDTAAMASESADLLYHLMVLWADAGLEPAAVWEKLAQREGTSGIAEKKARKA</sequence>
<dbReference type="NCBIfam" id="NF001613">
    <property type="entry name" value="PRK00400.1-5"/>
    <property type="match status" value="1"/>
</dbReference>
<dbReference type="SUPFAM" id="SSF101386">
    <property type="entry name" value="all-alpha NTP pyrophosphatases"/>
    <property type="match status" value="1"/>
</dbReference>
<dbReference type="PANTHER" id="PTHR42945">
    <property type="entry name" value="HISTIDINE BIOSYNTHESIS BIFUNCTIONAL PROTEIN"/>
    <property type="match status" value="1"/>
</dbReference>
<evidence type="ECO:0000256" key="8">
    <source>
        <dbReference type="ARBA" id="ARBA00022801"/>
    </source>
</evidence>
<dbReference type="NCBIfam" id="TIGR03188">
    <property type="entry name" value="histidine_hisI"/>
    <property type="match status" value="1"/>
</dbReference>
<gene>
    <name evidence="11" type="primary">hisE</name>
    <name evidence="12" type="ORF">QSG27_09705</name>
</gene>
<dbReference type="Proteomes" id="UP001227317">
    <property type="component" value="Unassembled WGS sequence"/>
</dbReference>
<dbReference type="Pfam" id="PF01503">
    <property type="entry name" value="PRA-PH"/>
    <property type="match status" value="1"/>
</dbReference>
<dbReference type="InterPro" id="IPR021130">
    <property type="entry name" value="PRib-ATP_PPHydrolase-like"/>
</dbReference>
<dbReference type="Gene3D" id="1.10.287.1080">
    <property type="entry name" value="MazG-like"/>
    <property type="match status" value="1"/>
</dbReference>
<keyword evidence="5 11" id="KW-0963">Cytoplasm</keyword>
<evidence type="ECO:0000256" key="2">
    <source>
        <dbReference type="ARBA" id="ARBA00004496"/>
    </source>
</evidence>
<comment type="catalytic activity">
    <reaction evidence="1 11">
        <text>1-(5-phospho-beta-D-ribosyl)-ATP + H2O = 1-(5-phospho-beta-D-ribosyl)-5'-AMP + diphosphate + H(+)</text>
        <dbReference type="Rhea" id="RHEA:22828"/>
        <dbReference type="ChEBI" id="CHEBI:15377"/>
        <dbReference type="ChEBI" id="CHEBI:15378"/>
        <dbReference type="ChEBI" id="CHEBI:33019"/>
        <dbReference type="ChEBI" id="CHEBI:59457"/>
        <dbReference type="ChEBI" id="CHEBI:73183"/>
        <dbReference type="EC" id="3.6.1.31"/>
    </reaction>
</comment>
<keyword evidence="10 11" id="KW-0368">Histidine biosynthesis</keyword>
<keyword evidence="7 11" id="KW-0547">Nucleotide-binding</keyword>
<organism evidence="12 13">
    <name type="scientific">Azospirillum isscasi</name>
    <dbReference type="NCBI Taxonomy" id="3053926"/>
    <lineage>
        <taxon>Bacteria</taxon>
        <taxon>Pseudomonadati</taxon>
        <taxon>Pseudomonadota</taxon>
        <taxon>Alphaproteobacteria</taxon>
        <taxon>Rhodospirillales</taxon>
        <taxon>Azospirillaceae</taxon>
        <taxon>Azospirillum</taxon>
    </lineage>
</organism>
<evidence type="ECO:0000256" key="10">
    <source>
        <dbReference type="ARBA" id="ARBA00023102"/>
    </source>
</evidence>
<comment type="caution">
    <text evidence="12">The sequence shown here is derived from an EMBL/GenBank/DDBJ whole genome shotgun (WGS) entry which is preliminary data.</text>
</comment>
<name>A0ABU0WFI7_9PROT</name>
<dbReference type="RefSeq" id="WP_306705547.1">
    <property type="nucleotide sequence ID" value="NZ_JAUJFI010000034.1"/>
</dbReference>
<evidence type="ECO:0000256" key="11">
    <source>
        <dbReference type="HAMAP-Rule" id="MF_01020"/>
    </source>
</evidence>
<protein>
    <recommendedName>
        <fullName evidence="11">Phosphoribosyl-ATP pyrophosphatase</fullName>
        <shortName evidence="11">PRA-PH</shortName>
        <ecNumber evidence="11">3.6.1.31</ecNumber>
    </recommendedName>
</protein>
<comment type="subcellular location">
    <subcellularLocation>
        <location evidence="2 11">Cytoplasm</location>
    </subcellularLocation>
</comment>
<evidence type="ECO:0000256" key="3">
    <source>
        <dbReference type="ARBA" id="ARBA00005204"/>
    </source>
</evidence>
<keyword evidence="9 11" id="KW-0067">ATP-binding</keyword>
<dbReference type="InterPro" id="IPR008179">
    <property type="entry name" value="HisE"/>
</dbReference>
<keyword evidence="13" id="KW-1185">Reference proteome</keyword>
<proteinExistence type="inferred from homology"/>
<comment type="similarity">
    <text evidence="4 11">Belongs to the PRA-PH family.</text>
</comment>
<evidence type="ECO:0000256" key="1">
    <source>
        <dbReference type="ARBA" id="ARBA00001460"/>
    </source>
</evidence>
<keyword evidence="6 11" id="KW-0028">Amino-acid biosynthesis</keyword>
<dbReference type="GO" id="GO:0004636">
    <property type="term" value="F:phosphoribosyl-ATP diphosphatase activity"/>
    <property type="evidence" value="ECO:0007669"/>
    <property type="project" value="UniProtKB-EC"/>
</dbReference>
<evidence type="ECO:0000256" key="6">
    <source>
        <dbReference type="ARBA" id="ARBA00022605"/>
    </source>
</evidence>
<dbReference type="EMBL" id="JAUJFI010000034">
    <property type="protein sequence ID" value="MDQ2102966.1"/>
    <property type="molecule type" value="Genomic_DNA"/>
</dbReference>
<accession>A0ABU0WFI7</accession>
<dbReference type="CDD" id="cd11534">
    <property type="entry name" value="NTP-PPase_HisIE_like"/>
    <property type="match status" value="1"/>
</dbReference>
<evidence type="ECO:0000256" key="4">
    <source>
        <dbReference type="ARBA" id="ARBA00009392"/>
    </source>
</evidence>
<evidence type="ECO:0000256" key="5">
    <source>
        <dbReference type="ARBA" id="ARBA00022490"/>
    </source>
</evidence>
<dbReference type="EC" id="3.6.1.31" evidence="11"/>
<keyword evidence="8 11" id="KW-0378">Hydrolase</keyword>
<evidence type="ECO:0000256" key="7">
    <source>
        <dbReference type="ARBA" id="ARBA00022741"/>
    </source>
</evidence>
<dbReference type="NCBIfam" id="NF001611">
    <property type="entry name" value="PRK00400.1-3"/>
    <property type="match status" value="1"/>
</dbReference>
<evidence type="ECO:0000313" key="13">
    <source>
        <dbReference type="Proteomes" id="UP001227317"/>
    </source>
</evidence>